<proteinExistence type="predicted"/>
<evidence type="ECO:0000313" key="2">
    <source>
        <dbReference type="Proteomes" id="UP000288805"/>
    </source>
</evidence>
<dbReference type="PANTHER" id="PTHR11439:SF463">
    <property type="entry name" value="REVERSE TRANSCRIPTASE TY1_COPIA-TYPE DOMAIN-CONTAINING PROTEIN"/>
    <property type="match status" value="1"/>
</dbReference>
<gene>
    <name evidence="1" type="primary">RE2_172</name>
    <name evidence="1" type="ORF">CK203_088208</name>
</gene>
<dbReference type="Proteomes" id="UP000288805">
    <property type="component" value="Unassembled WGS sequence"/>
</dbReference>
<dbReference type="AlphaFoldDB" id="A0A438FL40"/>
<accession>A0A438FL40</accession>
<sequence>MCHLRKALYGLKQAPRAWYTELRLFLVAIGNDLGFINKFVYQLATQSSIKDLSSLSFFLGVEVIPFEDDDDRASNIDDRIDSSAYMVFLGHNSISWSSHKQCSVACSSIEVEHGPVAFMMFEILWFRSLLHELGVTLPEQPIIYCDNVRNYLSLCRSNFPLLNEHIVIDFHFVRDKVKDGELRVSHVSSSDQLADALTKLLSCLWFHHLRTVSPMKPPSCRGMLETL</sequence>
<dbReference type="CDD" id="cd09272">
    <property type="entry name" value="RNase_HI_RT_Ty1"/>
    <property type="match status" value="1"/>
</dbReference>
<dbReference type="EMBL" id="QGNW01000868">
    <property type="protein sequence ID" value="RVW60210.1"/>
    <property type="molecule type" value="Genomic_DNA"/>
</dbReference>
<protein>
    <submittedName>
        <fullName evidence="1">Retrovirus-related Pol polyprotein from transposon RE2</fullName>
    </submittedName>
</protein>
<dbReference type="PANTHER" id="PTHR11439">
    <property type="entry name" value="GAG-POL-RELATED RETROTRANSPOSON"/>
    <property type="match status" value="1"/>
</dbReference>
<comment type="caution">
    <text evidence="1">The sequence shown here is derived from an EMBL/GenBank/DDBJ whole genome shotgun (WGS) entry which is preliminary data.</text>
</comment>
<evidence type="ECO:0000313" key="1">
    <source>
        <dbReference type="EMBL" id="RVW60210.1"/>
    </source>
</evidence>
<organism evidence="1 2">
    <name type="scientific">Vitis vinifera</name>
    <name type="common">Grape</name>
    <dbReference type="NCBI Taxonomy" id="29760"/>
    <lineage>
        <taxon>Eukaryota</taxon>
        <taxon>Viridiplantae</taxon>
        <taxon>Streptophyta</taxon>
        <taxon>Embryophyta</taxon>
        <taxon>Tracheophyta</taxon>
        <taxon>Spermatophyta</taxon>
        <taxon>Magnoliopsida</taxon>
        <taxon>eudicotyledons</taxon>
        <taxon>Gunneridae</taxon>
        <taxon>Pentapetalae</taxon>
        <taxon>rosids</taxon>
        <taxon>Vitales</taxon>
        <taxon>Vitaceae</taxon>
        <taxon>Viteae</taxon>
        <taxon>Vitis</taxon>
    </lineage>
</organism>
<name>A0A438FL40_VITVI</name>
<reference evidence="1 2" key="1">
    <citation type="journal article" date="2018" name="PLoS Genet.">
        <title>Population sequencing reveals clonal diversity and ancestral inbreeding in the grapevine cultivar Chardonnay.</title>
        <authorList>
            <person name="Roach M.J."/>
            <person name="Johnson D.L."/>
            <person name="Bohlmann J."/>
            <person name="van Vuuren H.J."/>
            <person name="Jones S.J."/>
            <person name="Pretorius I.S."/>
            <person name="Schmidt S.A."/>
            <person name="Borneman A.R."/>
        </authorList>
    </citation>
    <scope>NUCLEOTIDE SEQUENCE [LARGE SCALE GENOMIC DNA]</scope>
    <source>
        <strain evidence="2">cv. Chardonnay</strain>
        <tissue evidence="1">Leaf</tissue>
    </source>
</reference>